<dbReference type="STRING" id="1848.SAMN05443637_103107"/>
<keyword evidence="4" id="KW-1185">Reference proteome</keyword>
<evidence type="ECO:0000259" key="2">
    <source>
        <dbReference type="Pfam" id="PF20568"/>
    </source>
</evidence>
<feature type="compositionally biased region" description="Low complexity" evidence="1">
    <location>
        <begin position="340"/>
        <end position="355"/>
    </location>
</feature>
<dbReference type="OrthoDB" id="4655582at2"/>
<evidence type="ECO:0000313" key="3">
    <source>
        <dbReference type="EMBL" id="SHK15526.1"/>
    </source>
</evidence>
<feature type="compositionally biased region" description="Low complexity" evidence="1">
    <location>
        <begin position="431"/>
        <end position="448"/>
    </location>
</feature>
<dbReference type="RefSeq" id="WP_073455658.1">
    <property type="nucleotide sequence ID" value="NZ_FRAP01000003.1"/>
</dbReference>
<name>A0A1M6Q5Y4_PSETH</name>
<protein>
    <recommendedName>
        <fullName evidence="2">DUF6777 domain-containing protein</fullName>
    </recommendedName>
</protein>
<feature type="compositionally biased region" description="Pro residues" evidence="1">
    <location>
        <begin position="381"/>
        <end position="393"/>
    </location>
</feature>
<feature type="compositionally biased region" description="Low complexity" evidence="1">
    <location>
        <begin position="394"/>
        <end position="403"/>
    </location>
</feature>
<accession>A0A1M6Q5Y4</accession>
<dbReference type="EMBL" id="FRAP01000003">
    <property type="protein sequence ID" value="SHK15526.1"/>
    <property type="molecule type" value="Genomic_DNA"/>
</dbReference>
<feature type="compositionally biased region" description="Basic and acidic residues" evidence="1">
    <location>
        <begin position="247"/>
        <end position="258"/>
    </location>
</feature>
<reference evidence="3 4" key="1">
    <citation type="submission" date="2016-11" db="EMBL/GenBank/DDBJ databases">
        <authorList>
            <person name="Jaros S."/>
            <person name="Januszkiewicz K."/>
            <person name="Wedrychowicz H."/>
        </authorList>
    </citation>
    <scope>NUCLEOTIDE SEQUENCE [LARGE SCALE GENOMIC DNA]</scope>
    <source>
        <strain evidence="3 4">DSM 43832</strain>
    </source>
</reference>
<dbReference type="Proteomes" id="UP000184363">
    <property type="component" value="Unassembled WGS sequence"/>
</dbReference>
<feature type="compositionally biased region" description="Basic and acidic residues" evidence="1">
    <location>
        <begin position="274"/>
        <end position="299"/>
    </location>
</feature>
<dbReference type="InterPro" id="IPR046704">
    <property type="entry name" value="DUF6777"/>
</dbReference>
<sequence>MAEVAQRNRAAIAVLVALSLVASLFGVAVLTARSAQATPVYLEPADAVGADPFVPSLLDPADDTVPEMAGTGDQGTCDPGTLSDYLMTHPEAAQAWVAALNADPTLQWSGGTTVAVEQIPDYIAELTPALLGDDMQVTNHRFVDGRVAAVQSVLQAGTAVLVDETGAPRVRCACGNPLTPAVYVEEEEWEPEYVGEPWQGFTHDDYADSEDDEEPAPVAREKHGDEHGKDEGKGKDEDKHKPRKKCARGEHRDGEGRCRAPLTFCTAETVATDRAAHERDRCPRPPHCRDEQRTDDGRCTLRPNEPRCTVEGVVAGTAVPCPQDGDRPRPSTEGGPAERPGGPTPEASSTPSPTALDPVLDPVLETVTSAEPLPDAGQLPAAPPAAGPAPSATPPTATEGGPESPAPAPAPAVSPPSSPAPQSAPQPAPQSVPTTTAAAKSSAPALLPQITKALPRPVRCPDGTLMPLRGCPIPETGVPVGWVQKGTRMVPAPTS</sequence>
<dbReference type="AlphaFoldDB" id="A0A1M6Q5Y4"/>
<organism evidence="3 4">
    <name type="scientific">Pseudonocardia thermophila</name>
    <dbReference type="NCBI Taxonomy" id="1848"/>
    <lineage>
        <taxon>Bacteria</taxon>
        <taxon>Bacillati</taxon>
        <taxon>Actinomycetota</taxon>
        <taxon>Actinomycetes</taxon>
        <taxon>Pseudonocardiales</taxon>
        <taxon>Pseudonocardiaceae</taxon>
        <taxon>Pseudonocardia</taxon>
    </lineage>
</organism>
<dbReference type="Pfam" id="PF20568">
    <property type="entry name" value="DUF6777"/>
    <property type="match status" value="1"/>
</dbReference>
<evidence type="ECO:0000313" key="4">
    <source>
        <dbReference type="Proteomes" id="UP000184363"/>
    </source>
</evidence>
<evidence type="ECO:0000256" key="1">
    <source>
        <dbReference type="SAM" id="MobiDB-lite"/>
    </source>
</evidence>
<proteinExistence type="predicted"/>
<gene>
    <name evidence="3" type="ORF">SAMN05443637_103107</name>
</gene>
<feature type="region of interest" description="Disordered" evidence="1">
    <location>
        <begin position="196"/>
        <end position="458"/>
    </location>
</feature>
<feature type="compositionally biased region" description="Basic and acidic residues" evidence="1">
    <location>
        <begin position="219"/>
        <end position="240"/>
    </location>
</feature>
<feature type="domain" description="DUF6777" evidence="2">
    <location>
        <begin position="69"/>
        <end position="205"/>
    </location>
</feature>
<feature type="compositionally biased region" description="Pro residues" evidence="1">
    <location>
        <begin position="404"/>
        <end position="430"/>
    </location>
</feature>